<dbReference type="PRINTS" id="PR00180">
    <property type="entry name" value="CRETINALDHBP"/>
</dbReference>
<reference evidence="3" key="1">
    <citation type="submission" date="2025-08" db="UniProtKB">
        <authorList>
            <consortium name="RefSeq"/>
        </authorList>
    </citation>
    <scope>IDENTIFICATION</scope>
    <source>
        <strain evidence="3">Ishihara</strain>
        <tissue evidence="3">Whole body</tissue>
    </source>
</reference>
<evidence type="ECO:0000259" key="1">
    <source>
        <dbReference type="PROSITE" id="PS50191"/>
    </source>
</evidence>
<sequence>MYLYEDASSMGSSENPLLNTTPEMINDVRKLYGLDDPKRLDETIKILEDWVQKQPHIIKKDFSKRFFETAIVTCKGSMERAKRQIDMLCTMKTMVPRFFSRYNVKVELQAILQKVWVIPLPHMSDDYYRLVLIKTFNNDLTPEEILQFFQYILILADYIRNNDYIHGYILVIDYRDVNLFNLITRLTSPDVQPFLNILIKGYGGRIKNLHFITDSKAIEVLVSTVKQLLSEKIGNRIQVHKTLEDLYEIVPRDLLPEEYGGKEKSFYKMQAEWVDELSSDKHVEHLKMMYKAATDESKRHTEKFNEEYMGMPGSFRNLTVD</sequence>
<dbReference type="CDD" id="cd00170">
    <property type="entry name" value="SEC14"/>
    <property type="match status" value="1"/>
</dbReference>
<accession>A0A9J7IX92</accession>
<organism evidence="2 3">
    <name type="scientific">Spodoptera litura</name>
    <name type="common">Asian cotton leafworm</name>
    <dbReference type="NCBI Taxonomy" id="69820"/>
    <lineage>
        <taxon>Eukaryota</taxon>
        <taxon>Metazoa</taxon>
        <taxon>Ecdysozoa</taxon>
        <taxon>Arthropoda</taxon>
        <taxon>Hexapoda</taxon>
        <taxon>Insecta</taxon>
        <taxon>Pterygota</taxon>
        <taxon>Neoptera</taxon>
        <taxon>Endopterygota</taxon>
        <taxon>Lepidoptera</taxon>
        <taxon>Glossata</taxon>
        <taxon>Ditrysia</taxon>
        <taxon>Noctuoidea</taxon>
        <taxon>Noctuidae</taxon>
        <taxon>Amphipyrinae</taxon>
        <taxon>Spodoptera</taxon>
    </lineage>
</organism>
<dbReference type="OrthoDB" id="1434354at2759"/>
<proteinExistence type="predicted"/>
<keyword evidence="2" id="KW-1185">Reference proteome</keyword>
<dbReference type="InterPro" id="IPR036865">
    <property type="entry name" value="CRAL-TRIO_dom_sf"/>
</dbReference>
<dbReference type="GO" id="GO:1902936">
    <property type="term" value="F:phosphatidylinositol bisphosphate binding"/>
    <property type="evidence" value="ECO:0007669"/>
    <property type="project" value="TreeGrafter"/>
</dbReference>
<dbReference type="KEGG" id="sliu:111360348"/>
<dbReference type="PANTHER" id="PTHR10174">
    <property type="entry name" value="ALPHA-TOCOPHEROL TRANSFER PROTEIN-RELATED"/>
    <property type="match status" value="1"/>
</dbReference>
<dbReference type="Proteomes" id="UP000301870">
    <property type="component" value="Chromosome 30"/>
</dbReference>
<gene>
    <name evidence="3" type="primary">LOC111360348</name>
</gene>
<dbReference type="RefSeq" id="XP_022832018.1">
    <property type="nucleotide sequence ID" value="XM_022976250.1"/>
</dbReference>
<evidence type="ECO:0000313" key="3">
    <source>
        <dbReference type="RefSeq" id="XP_022832018.1"/>
    </source>
</evidence>
<protein>
    <submittedName>
        <fullName evidence="3">Alpha-tocopherol transfer protein-like</fullName>
    </submittedName>
</protein>
<dbReference type="PROSITE" id="PS50191">
    <property type="entry name" value="CRAL_TRIO"/>
    <property type="match status" value="1"/>
</dbReference>
<feature type="domain" description="CRAL-TRIO" evidence="1">
    <location>
        <begin position="143"/>
        <end position="267"/>
    </location>
</feature>
<dbReference type="SUPFAM" id="SSF52087">
    <property type="entry name" value="CRAL/TRIO domain"/>
    <property type="match status" value="1"/>
</dbReference>
<dbReference type="InterPro" id="IPR001251">
    <property type="entry name" value="CRAL-TRIO_dom"/>
</dbReference>
<evidence type="ECO:0000313" key="2">
    <source>
        <dbReference type="Proteomes" id="UP000301870"/>
    </source>
</evidence>
<dbReference type="GeneID" id="111360348"/>
<dbReference type="GO" id="GO:0016020">
    <property type="term" value="C:membrane"/>
    <property type="evidence" value="ECO:0007669"/>
    <property type="project" value="TreeGrafter"/>
</dbReference>
<dbReference type="Gene3D" id="3.40.525.10">
    <property type="entry name" value="CRAL-TRIO lipid binding domain"/>
    <property type="match status" value="1"/>
</dbReference>
<dbReference type="AlphaFoldDB" id="A0A9J7IX92"/>
<dbReference type="PANTHER" id="PTHR10174:SF224">
    <property type="entry name" value="RETINOL-BINDING PROTEIN PINTA"/>
    <property type="match status" value="1"/>
</dbReference>
<dbReference type="Pfam" id="PF00650">
    <property type="entry name" value="CRAL_TRIO"/>
    <property type="match status" value="1"/>
</dbReference>
<name>A0A9J7IX92_SPOLT</name>